<dbReference type="Gene3D" id="3.90.120.10">
    <property type="entry name" value="DNA Methylase, subunit A, domain 2"/>
    <property type="match status" value="1"/>
</dbReference>
<dbReference type="GO" id="GO:0003677">
    <property type="term" value="F:DNA binding"/>
    <property type="evidence" value="ECO:0007669"/>
    <property type="project" value="TreeGrafter"/>
</dbReference>
<feature type="active site" evidence="7">
    <location>
        <position position="94"/>
    </location>
</feature>
<dbReference type="AlphaFoldDB" id="A0A6P1ZGB1"/>
<dbReference type="SUPFAM" id="SSF53335">
    <property type="entry name" value="S-adenosyl-L-methionine-dependent methyltransferases"/>
    <property type="match status" value="1"/>
</dbReference>
<evidence type="ECO:0000256" key="6">
    <source>
        <dbReference type="ARBA" id="ARBA00047422"/>
    </source>
</evidence>
<accession>A0A6P1ZGB1</accession>
<dbReference type="GO" id="GO:0009307">
    <property type="term" value="P:DNA restriction-modification system"/>
    <property type="evidence" value="ECO:0007669"/>
    <property type="project" value="UniProtKB-KW"/>
</dbReference>
<reference evidence="9 10" key="1">
    <citation type="submission" date="2018-06" db="EMBL/GenBank/DDBJ databases">
        <title>Complete genome of Desulfovibrio marinus P48SEP.</title>
        <authorList>
            <person name="Crispim J.S."/>
            <person name="Vidigal P.M.P."/>
            <person name="Silva L.C.F."/>
            <person name="Araujo L.C."/>
            <person name="Laguardia C.N."/>
            <person name="Dias R.S."/>
            <person name="Sousa M.P."/>
            <person name="Paula S.O."/>
            <person name="Silva C."/>
        </authorList>
    </citation>
    <scope>NUCLEOTIDE SEQUENCE [LARGE SCALE GENOMIC DNA]</scope>
    <source>
        <strain evidence="9 10">P48SEP</strain>
    </source>
</reference>
<name>A0A6P1ZGB1_9BACT</name>
<dbReference type="OrthoDB" id="9813719at2"/>
<dbReference type="Pfam" id="PF00145">
    <property type="entry name" value="DNA_methylase"/>
    <property type="match status" value="1"/>
</dbReference>
<dbReference type="EC" id="2.1.1.37" evidence="1"/>
<dbReference type="Proteomes" id="UP000434052">
    <property type="component" value="Unassembled WGS sequence"/>
</dbReference>
<protein>
    <recommendedName>
        <fullName evidence="1">DNA (cytosine-5-)-methyltransferase</fullName>
        <ecNumber evidence="1">2.1.1.37</ecNumber>
    </recommendedName>
</protein>
<comment type="similarity">
    <text evidence="7 8">Belongs to the class I-like SAM-binding methyltransferase superfamily. C5-methyltransferase family.</text>
</comment>
<comment type="catalytic activity">
    <reaction evidence="6">
        <text>a 2'-deoxycytidine in DNA + S-adenosyl-L-methionine = a 5-methyl-2'-deoxycytidine in DNA + S-adenosyl-L-homocysteine + H(+)</text>
        <dbReference type="Rhea" id="RHEA:13681"/>
        <dbReference type="Rhea" id="RHEA-COMP:11369"/>
        <dbReference type="Rhea" id="RHEA-COMP:11370"/>
        <dbReference type="ChEBI" id="CHEBI:15378"/>
        <dbReference type="ChEBI" id="CHEBI:57856"/>
        <dbReference type="ChEBI" id="CHEBI:59789"/>
        <dbReference type="ChEBI" id="CHEBI:85452"/>
        <dbReference type="ChEBI" id="CHEBI:85454"/>
        <dbReference type="EC" id="2.1.1.37"/>
    </reaction>
</comment>
<dbReference type="PRINTS" id="PR00105">
    <property type="entry name" value="C5METTRFRASE"/>
</dbReference>
<dbReference type="RefSeq" id="WP_144305340.1">
    <property type="nucleotide sequence ID" value="NZ_QMIF01000006.1"/>
</dbReference>
<dbReference type="PROSITE" id="PS51679">
    <property type="entry name" value="SAM_MT_C5"/>
    <property type="match status" value="1"/>
</dbReference>
<evidence type="ECO:0000256" key="1">
    <source>
        <dbReference type="ARBA" id="ARBA00011975"/>
    </source>
</evidence>
<evidence type="ECO:0000256" key="8">
    <source>
        <dbReference type="RuleBase" id="RU000416"/>
    </source>
</evidence>
<dbReference type="Gene3D" id="3.40.50.150">
    <property type="entry name" value="Vaccinia Virus protein VP39"/>
    <property type="match status" value="1"/>
</dbReference>
<keyword evidence="5" id="KW-0680">Restriction system</keyword>
<evidence type="ECO:0000256" key="3">
    <source>
        <dbReference type="ARBA" id="ARBA00022679"/>
    </source>
</evidence>
<sequence length="366" mass="42139">MADIFSFFSGLGFLDLGFEDSGFNVKLVNEYHRPFIEAYKFSRAHMERVLEHDVTYVCDDVSVFFNGAADELESMARASRIQGNMVGFVGGPPCPDFSIGGKNKGFKGENGRLTHTFSELIYVNEPDFFVFENVKGLFRTKKHRAFYESIKKKLSAKYLIDDKLINSIEFGAPQDRDRIFMIGIRRDIAGDNFNAENGQFVNWDRNKVYPSRSAFEYPWPQTDDFVEGSTTEIPKGLPRELTVQHWFEQNNVVEHFNQRHHFMPRNGLSRFMSVPEGDDRKKSFKRLHRWRYSPTACYGNNEVHLHPYFARRISAAEALAIQTLPQNFILPERMTLTNMFKGIGNGVPYLMSRGIAMNLSESLNSL</sequence>
<proteinExistence type="inferred from homology"/>
<dbReference type="PANTHER" id="PTHR10629">
    <property type="entry name" value="CYTOSINE-SPECIFIC METHYLTRANSFERASE"/>
    <property type="match status" value="1"/>
</dbReference>
<evidence type="ECO:0000256" key="2">
    <source>
        <dbReference type="ARBA" id="ARBA00022603"/>
    </source>
</evidence>
<dbReference type="PANTHER" id="PTHR10629:SF52">
    <property type="entry name" value="DNA (CYTOSINE-5)-METHYLTRANSFERASE 1"/>
    <property type="match status" value="1"/>
</dbReference>
<evidence type="ECO:0000256" key="7">
    <source>
        <dbReference type="PROSITE-ProRule" id="PRU01016"/>
    </source>
</evidence>
<dbReference type="GO" id="GO:0032259">
    <property type="term" value="P:methylation"/>
    <property type="evidence" value="ECO:0007669"/>
    <property type="project" value="UniProtKB-KW"/>
</dbReference>
<evidence type="ECO:0000256" key="5">
    <source>
        <dbReference type="ARBA" id="ARBA00022747"/>
    </source>
</evidence>
<evidence type="ECO:0000313" key="9">
    <source>
        <dbReference type="EMBL" id="TVM33675.1"/>
    </source>
</evidence>
<evidence type="ECO:0000256" key="4">
    <source>
        <dbReference type="ARBA" id="ARBA00022691"/>
    </source>
</evidence>
<dbReference type="InterPro" id="IPR050390">
    <property type="entry name" value="C5-Methyltransferase"/>
</dbReference>
<dbReference type="GO" id="GO:0044027">
    <property type="term" value="P:negative regulation of gene expression via chromosomal CpG island methylation"/>
    <property type="evidence" value="ECO:0007669"/>
    <property type="project" value="TreeGrafter"/>
</dbReference>
<keyword evidence="4 7" id="KW-0949">S-adenosyl-L-methionine</keyword>
<organism evidence="9 10">
    <name type="scientific">Oceanidesulfovibrio marinus</name>
    <dbReference type="NCBI Taxonomy" id="370038"/>
    <lineage>
        <taxon>Bacteria</taxon>
        <taxon>Pseudomonadati</taxon>
        <taxon>Thermodesulfobacteriota</taxon>
        <taxon>Desulfovibrionia</taxon>
        <taxon>Desulfovibrionales</taxon>
        <taxon>Desulfovibrionaceae</taxon>
        <taxon>Oceanidesulfovibrio</taxon>
    </lineage>
</organism>
<dbReference type="InterPro" id="IPR029063">
    <property type="entry name" value="SAM-dependent_MTases_sf"/>
</dbReference>
<gene>
    <name evidence="9" type="ORF">DQK91_10635</name>
</gene>
<keyword evidence="2 7" id="KW-0489">Methyltransferase</keyword>
<keyword evidence="3 7" id="KW-0808">Transferase</keyword>
<dbReference type="NCBIfam" id="TIGR00675">
    <property type="entry name" value="dcm"/>
    <property type="match status" value="1"/>
</dbReference>
<comment type="caution">
    <text evidence="9">The sequence shown here is derived from an EMBL/GenBank/DDBJ whole genome shotgun (WGS) entry which is preliminary data.</text>
</comment>
<dbReference type="EMBL" id="QMIF01000006">
    <property type="protein sequence ID" value="TVM33675.1"/>
    <property type="molecule type" value="Genomic_DNA"/>
</dbReference>
<dbReference type="InterPro" id="IPR001525">
    <property type="entry name" value="C5_MeTfrase"/>
</dbReference>
<evidence type="ECO:0000313" key="10">
    <source>
        <dbReference type="Proteomes" id="UP000434052"/>
    </source>
</evidence>
<dbReference type="GO" id="GO:0003886">
    <property type="term" value="F:DNA (cytosine-5-)-methyltransferase activity"/>
    <property type="evidence" value="ECO:0007669"/>
    <property type="project" value="UniProtKB-EC"/>
</dbReference>